<feature type="compositionally biased region" description="Polar residues" evidence="1">
    <location>
        <begin position="389"/>
        <end position="405"/>
    </location>
</feature>
<proteinExistence type="predicted"/>
<dbReference type="AlphaFoldDB" id="A0A1D2N6Q2"/>
<sequence>MTMRDDDDDEEDELIKRYFSGLSSAGSSISWAEDAMESGFTTQLRKLWDDIEMVCRGGSRPKEICRNEDVEVSPAESPTLDEERGEGDAQFSSLVHSSRFEMGRKDFDDKVDLLQASFRSLNCTTPRPNIEKSTEYVSAWLSECQNSYVPEGDRTLPDYNNRSRPSTPSTSVQNASMQLSNEIDNRSKGIRIVSDVARSSCAHYSKSHAKFVAEPDPQNFFTSLAITSNENGYGAYPSRNDGGIPNSTDDMHPSGSYLFNYRSRIKESDEEEEDDDRSSPTDIISFRPNVRVQRPISSRIRDHTITPIATGSYAHSTAFHGRHHGVNLNRQQTATTNARSNSLPQSQGTTGLGGRIGIFDNSYVSIPTSATAEARTRRIHSGLTKPAHSIQQYGRSRQSLVSSIGQQQQQQQAPWSRFAGDDLVMESNYVTSLYENYQTGGGSTEAINFGGRANNLMSMRSNELVRSPTSPKDSLIKFQRSPTTDDGSISIPECEDRTFKPAVSWLMNRVSPH</sequence>
<protein>
    <submittedName>
        <fullName evidence="2">Uncharacterized protein</fullName>
    </submittedName>
</protein>
<evidence type="ECO:0000313" key="3">
    <source>
        <dbReference type="Proteomes" id="UP000094527"/>
    </source>
</evidence>
<name>A0A1D2N6Q2_ORCCI</name>
<feature type="region of interest" description="Disordered" evidence="1">
    <location>
        <begin position="265"/>
        <end position="288"/>
    </location>
</feature>
<organism evidence="2 3">
    <name type="scientific">Orchesella cincta</name>
    <name type="common">Springtail</name>
    <name type="synonym">Podura cincta</name>
    <dbReference type="NCBI Taxonomy" id="48709"/>
    <lineage>
        <taxon>Eukaryota</taxon>
        <taxon>Metazoa</taxon>
        <taxon>Ecdysozoa</taxon>
        <taxon>Arthropoda</taxon>
        <taxon>Hexapoda</taxon>
        <taxon>Collembola</taxon>
        <taxon>Entomobryomorpha</taxon>
        <taxon>Entomobryoidea</taxon>
        <taxon>Orchesellidae</taxon>
        <taxon>Orchesellinae</taxon>
        <taxon>Orchesella</taxon>
    </lineage>
</organism>
<comment type="caution">
    <text evidence="2">The sequence shown here is derived from an EMBL/GenBank/DDBJ whole genome shotgun (WGS) entry which is preliminary data.</text>
</comment>
<gene>
    <name evidence="2" type="ORF">Ocin01_05782</name>
</gene>
<evidence type="ECO:0000313" key="2">
    <source>
        <dbReference type="EMBL" id="ODN00911.1"/>
    </source>
</evidence>
<evidence type="ECO:0000256" key="1">
    <source>
        <dbReference type="SAM" id="MobiDB-lite"/>
    </source>
</evidence>
<dbReference type="Proteomes" id="UP000094527">
    <property type="component" value="Unassembled WGS sequence"/>
</dbReference>
<keyword evidence="3" id="KW-1185">Reference proteome</keyword>
<feature type="region of interest" description="Disordered" evidence="1">
    <location>
        <begin position="465"/>
        <end position="490"/>
    </location>
</feature>
<feature type="region of interest" description="Disordered" evidence="1">
    <location>
        <begin position="69"/>
        <end position="90"/>
    </location>
</feature>
<dbReference type="EMBL" id="LJIJ01000182">
    <property type="protein sequence ID" value="ODN00911.1"/>
    <property type="molecule type" value="Genomic_DNA"/>
</dbReference>
<feature type="region of interest" description="Disordered" evidence="1">
    <location>
        <begin position="382"/>
        <end position="415"/>
    </location>
</feature>
<feature type="compositionally biased region" description="Polar residues" evidence="1">
    <location>
        <begin position="158"/>
        <end position="182"/>
    </location>
</feature>
<accession>A0A1D2N6Q2</accession>
<feature type="region of interest" description="Disordered" evidence="1">
    <location>
        <begin position="152"/>
        <end position="183"/>
    </location>
</feature>
<reference evidence="2 3" key="1">
    <citation type="journal article" date="2016" name="Genome Biol. Evol.">
        <title>Gene Family Evolution Reflects Adaptation to Soil Environmental Stressors in the Genome of the Collembolan Orchesella cincta.</title>
        <authorList>
            <person name="Faddeeva-Vakhrusheva A."/>
            <person name="Derks M.F."/>
            <person name="Anvar S.Y."/>
            <person name="Agamennone V."/>
            <person name="Suring W."/>
            <person name="Smit S."/>
            <person name="van Straalen N.M."/>
            <person name="Roelofs D."/>
        </authorList>
    </citation>
    <scope>NUCLEOTIDE SEQUENCE [LARGE SCALE GENOMIC DNA]</scope>
    <source>
        <tissue evidence="2">Mixed pool</tissue>
    </source>
</reference>